<dbReference type="InterPro" id="IPR004046">
    <property type="entry name" value="GST_C"/>
</dbReference>
<evidence type="ECO:0000256" key="1">
    <source>
        <dbReference type="SAM" id="SignalP"/>
    </source>
</evidence>
<feature type="domain" description="GST C-terminal" evidence="3">
    <location>
        <begin position="102"/>
        <end position="242"/>
    </location>
</feature>
<name>A0AAD2CK25_9STRA</name>
<dbReference type="InterPro" id="IPR036282">
    <property type="entry name" value="Glutathione-S-Trfase_C_sf"/>
</dbReference>
<dbReference type="PROSITE" id="PS50405">
    <property type="entry name" value="GST_CTER"/>
    <property type="match status" value="1"/>
</dbReference>
<evidence type="ECO:0000313" key="4">
    <source>
        <dbReference type="EMBL" id="CAJ1935086.1"/>
    </source>
</evidence>
<dbReference type="PANTHER" id="PTHR43968">
    <property type="match status" value="1"/>
</dbReference>
<dbReference type="PROSITE" id="PS50404">
    <property type="entry name" value="GST_NTER"/>
    <property type="match status" value="1"/>
</dbReference>
<dbReference type="InterPro" id="IPR036249">
    <property type="entry name" value="Thioredoxin-like_sf"/>
</dbReference>
<evidence type="ECO:0000313" key="5">
    <source>
        <dbReference type="Proteomes" id="UP001295423"/>
    </source>
</evidence>
<dbReference type="InterPro" id="IPR040079">
    <property type="entry name" value="Glutathione_S-Trfase"/>
</dbReference>
<dbReference type="InterPro" id="IPR050983">
    <property type="entry name" value="GST_Omega/HSP26"/>
</dbReference>
<dbReference type="SFLD" id="SFLDS00019">
    <property type="entry name" value="Glutathione_Transferase_(cytos"/>
    <property type="match status" value="1"/>
</dbReference>
<dbReference type="GO" id="GO:0005737">
    <property type="term" value="C:cytoplasm"/>
    <property type="evidence" value="ECO:0007669"/>
    <property type="project" value="TreeGrafter"/>
</dbReference>
<dbReference type="Gene3D" id="1.20.1050.10">
    <property type="match status" value="1"/>
</dbReference>
<reference evidence="4" key="1">
    <citation type="submission" date="2023-08" db="EMBL/GenBank/DDBJ databases">
        <authorList>
            <person name="Audoor S."/>
            <person name="Bilcke G."/>
        </authorList>
    </citation>
    <scope>NUCLEOTIDE SEQUENCE</scope>
</reference>
<dbReference type="CDD" id="cd00570">
    <property type="entry name" value="GST_N_family"/>
    <property type="match status" value="1"/>
</dbReference>
<dbReference type="InterPro" id="IPR004045">
    <property type="entry name" value="Glutathione_S-Trfase_N"/>
</dbReference>
<keyword evidence="5" id="KW-1185">Reference proteome</keyword>
<dbReference type="PANTHER" id="PTHR43968:SF6">
    <property type="entry name" value="GLUTATHIONE S-TRANSFERASE OMEGA"/>
    <property type="match status" value="1"/>
</dbReference>
<dbReference type="AlphaFoldDB" id="A0AAD2CK25"/>
<comment type="caution">
    <text evidence="4">The sequence shown here is derived from an EMBL/GenBank/DDBJ whole genome shotgun (WGS) entry which is preliminary data.</text>
</comment>
<dbReference type="EMBL" id="CAKOGP040000446">
    <property type="protein sequence ID" value="CAJ1935086.1"/>
    <property type="molecule type" value="Genomic_DNA"/>
</dbReference>
<dbReference type="SUPFAM" id="SSF47616">
    <property type="entry name" value="GST C-terminal domain-like"/>
    <property type="match status" value="1"/>
</dbReference>
<dbReference type="Pfam" id="PF13409">
    <property type="entry name" value="GST_N_2"/>
    <property type="match status" value="1"/>
</dbReference>
<gene>
    <name evidence="4" type="ORF">CYCCA115_LOCUS4424</name>
</gene>
<feature type="chain" id="PRO_5042137110" description="Glutathione transferase" evidence="1">
    <location>
        <begin position="27"/>
        <end position="242"/>
    </location>
</feature>
<protein>
    <recommendedName>
        <fullName evidence="6">Glutathione transferase</fullName>
    </recommendedName>
</protein>
<evidence type="ECO:0000259" key="3">
    <source>
        <dbReference type="PROSITE" id="PS50405"/>
    </source>
</evidence>
<dbReference type="Proteomes" id="UP001295423">
    <property type="component" value="Unassembled WGS sequence"/>
</dbReference>
<evidence type="ECO:0008006" key="6">
    <source>
        <dbReference type="Google" id="ProtNLM"/>
    </source>
</evidence>
<dbReference type="Gene3D" id="3.40.30.10">
    <property type="entry name" value="Glutaredoxin"/>
    <property type="match status" value="1"/>
</dbReference>
<feature type="domain" description="GST N-terminal" evidence="2">
    <location>
        <begin position="37"/>
        <end position="128"/>
    </location>
</feature>
<proteinExistence type="predicted"/>
<organism evidence="4 5">
    <name type="scientific">Cylindrotheca closterium</name>
    <dbReference type="NCBI Taxonomy" id="2856"/>
    <lineage>
        <taxon>Eukaryota</taxon>
        <taxon>Sar</taxon>
        <taxon>Stramenopiles</taxon>
        <taxon>Ochrophyta</taxon>
        <taxon>Bacillariophyta</taxon>
        <taxon>Bacillariophyceae</taxon>
        <taxon>Bacillariophycidae</taxon>
        <taxon>Bacillariales</taxon>
        <taxon>Bacillariaceae</taxon>
        <taxon>Cylindrotheca</taxon>
    </lineage>
</organism>
<dbReference type="Pfam" id="PF00043">
    <property type="entry name" value="GST_C"/>
    <property type="match status" value="1"/>
</dbReference>
<feature type="signal peptide" evidence="1">
    <location>
        <begin position="1"/>
        <end position="26"/>
    </location>
</feature>
<accession>A0AAD2CK25</accession>
<evidence type="ECO:0000259" key="2">
    <source>
        <dbReference type="PROSITE" id="PS50404"/>
    </source>
</evidence>
<dbReference type="InterPro" id="IPR010987">
    <property type="entry name" value="Glutathione-S-Trfase_C-like"/>
</dbReference>
<dbReference type="SUPFAM" id="SSF52833">
    <property type="entry name" value="Thioredoxin-like"/>
    <property type="match status" value="1"/>
</dbReference>
<keyword evidence="1" id="KW-0732">Signal</keyword>
<sequence>MMTIPKILSSFFLLLVPLLSSLLANALSSSSSSSVTKPARFITNKMCPFAQKAWIALEASNADYSLEQVSLYGAGGKPDWFWELNPQGTVPVLVVSTTDDSTDDDAVVVIPDSDLILNDIAQVPGGETLIPTDDPEAAESVKKFRQCLSEFLPIGKKAVLGVSKGPMWSKLKELDALVVGPYVCGDYVTVADCAGFPFLWRIENEYGNLEKKDCPNLANWLQTCKQNPAFSKTVQSSWWWWW</sequence>